<feature type="transmembrane region" description="Helical" evidence="1">
    <location>
        <begin position="12"/>
        <end position="34"/>
    </location>
</feature>
<evidence type="ECO:0000256" key="1">
    <source>
        <dbReference type="SAM" id="Phobius"/>
    </source>
</evidence>
<dbReference type="EMBL" id="CP006365">
    <property type="protein sequence ID" value="AGU15894.1"/>
    <property type="molecule type" value="Genomic_DNA"/>
</dbReference>
<organism evidence="2 3">
    <name type="scientific">Corynebacterium argentoratense DSM 44202</name>
    <dbReference type="NCBI Taxonomy" id="1348662"/>
    <lineage>
        <taxon>Bacteria</taxon>
        <taxon>Bacillati</taxon>
        <taxon>Actinomycetota</taxon>
        <taxon>Actinomycetes</taxon>
        <taxon>Mycobacteriales</taxon>
        <taxon>Corynebacteriaceae</taxon>
        <taxon>Corynebacterium</taxon>
    </lineage>
</organism>
<sequence length="35" mass="3773">MGTGIDFNYAHWPAKVFLVFVVALVVVPILLAALS</sequence>
<protein>
    <submittedName>
        <fullName evidence="2">Uncharacterized protein</fullName>
    </submittedName>
</protein>
<evidence type="ECO:0000313" key="2">
    <source>
        <dbReference type="EMBL" id="AGU15894.1"/>
    </source>
</evidence>
<dbReference type="HOGENOM" id="CLU_3364443_0_0_11"/>
<name>U3GX38_9CORY</name>
<evidence type="ECO:0000313" key="3">
    <source>
        <dbReference type="Proteomes" id="UP000016943"/>
    </source>
</evidence>
<dbReference type="AlphaFoldDB" id="U3GX38"/>
<dbReference type="Proteomes" id="UP000016943">
    <property type="component" value="Chromosome"/>
</dbReference>
<reference evidence="2 3" key="1">
    <citation type="journal article" date="2013" name="Genome Announc.">
        <title>Whole-Genome Sequence of the Clinical Strain Corynebacterium argentoratense DSM 44202, Isolated from a Human Throat Specimen.</title>
        <authorList>
            <person name="Bomholt C."/>
            <person name="Glaub A."/>
            <person name="Gravermann K."/>
            <person name="Albersmeier A."/>
            <person name="Brinkrolf K."/>
            <person name="Ruckert C."/>
            <person name="Tauch A."/>
        </authorList>
    </citation>
    <scope>NUCLEOTIDE SEQUENCE [LARGE SCALE GENOMIC DNA]</scope>
    <source>
        <strain evidence="2">DSM 44202</strain>
    </source>
</reference>
<keyword evidence="1" id="KW-0472">Membrane</keyword>
<keyword evidence="1" id="KW-1133">Transmembrane helix</keyword>
<proteinExistence type="predicted"/>
<dbReference type="PATRIC" id="fig|1348662.3.peg.1774"/>
<dbReference type="KEGG" id="caz:CARG_08985"/>
<keyword evidence="1" id="KW-0812">Transmembrane</keyword>
<gene>
    <name evidence="2" type="ORF">CARG_08985</name>
</gene>
<keyword evidence="3" id="KW-1185">Reference proteome</keyword>
<accession>U3GX38</accession>